<dbReference type="RefSeq" id="WP_257444972.1">
    <property type="nucleotide sequence ID" value="NZ_JANIPJ010000005.1"/>
</dbReference>
<evidence type="ECO:0000313" key="7">
    <source>
        <dbReference type="EMBL" id="MCR2804143.1"/>
    </source>
</evidence>
<protein>
    <submittedName>
        <fullName evidence="7">ABC transporter permease</fullName>
    </submittedName>
</protein>
<dbReference type="AlphaFoldDB" id="A0A9X2SA14"/>
<evidence type="ECO:0000256" key="5">
    <source>
        <dbReference type="ARBA" id="ARBA00023136"/>
    </source>
</evidence>
<dbReference type="PANTHER" id="PTHR43370:SF2">
    <property type="entry name" value="ABC TRANSPORTER PERMEASE PROTEIN"/>
    <property type="match status" value="1"/>
</dbReference>
<evidence type="ECO:0000313" key="8">
    <source>
        <dbReference type="Proteomes" id="UP001141950"/>
    </source>
</evidence>
<dbReference type="InterPro" id="IPR001851">
    <property type="entry name" value="ABC_transp_permease"/>
</dbReference>
<feature type="transmembrane region" description="Helical" evidence="6">
    <location>
        <begin position="195"/>
        <end position="217"/>
    </location>
</feature>
<dbReference type="GO" id="GO:0005886">
    <property type="term" value="C:plasma membrane"/>
    <property type="evidence" value="ECO:0007669"/>
    <property type="project" value="UniProtKB-SubCell"/>
</dbReference>
<dbReference type="GO" id="GO:0022857">
    <property type="term" value="F:transmembrane transporter activity"/>
    <property type="evidence" value="ECO:0007669"/>
    <property type="project" value="InterPro"/>
</dbReference>
<dbReference type="PANTHER" id="PTHR43370">
    <property type="entry name" value="SUGAR ABC TRANSPORTER INTEGRAL MEMBRANE PROTEIN-RELATED"/>
    <property type="match status" value="1"/>
</dbReference>
<gene>
    <name evidence="7" type="ORF">NQZ67_09655</name>
</gene>
<organism evidence="7 8">
    <name type="scientific">Paenibacillus soyae</name>
    <dbReference type="NCBI Taxonomy" id="2969249"/>
    <lineage>
        <taxon>Bacteria</taxon>
        <taxon>Bacillati</taxon>
        <taxon>Bacillota</taxon>
        <taxon>Bacilli</taxon>
        <taxon>Bacillales</taxon>
        <taxon>Paenibacillaceae</taxon>
        <taxon>Paenibacillus</taxon>
    </lineage>
</organism>
<dbReference type="EMBL" id="JANIPJ010000005">
    <property type="protein sequence ID" value="MCR2804143.1"/>
    <property type="molecule type" value="Genomic_DNA"/>
</dbReference>
<dbReference type="Proteomes" id="UP001141950">
    <property type="component" value="Unassembled WGS sequence"/>
</dbReference>
<feature type="transmembrane region" description="Helical" evidence="6">
    <location>
        <begin position="274"/>
        <end position="292"/>
    </location>
</feature>
<keyword evidence="5 6" id="KW-0472">Membrane</keyword>
<feature type="transmembrane region" description="Helical" evidence="6">
    <location>
        <begin position="42"/>
        <end position="59"/>
    </location>
</feature>
<comment type="subcellular location">
    <subcellularLocation>
        <location evidence="1">Cell membrane</location>
        <topology evidence="1">Multi-pass membrane protein</topology>
    </subcellularLocation>
</comment>
<keyword evidence="4 6" id="KW-1133">Transmembrane helix</keyword>
<comment type="caution">
    <text evidence="7">The sequence shown here is derived from an EMBL/GenBank/DDBJ whole genome shotgun (WGS) entry which is preliminary data.</text>
</comment>
<evidence type="ECO:0000256" key="4">
    <source>
        <dbReference type="ARBA" id="ARBA00022989"/>
    </source>
</evidence>
<evidence type="ECO:0000256" key="3">
    <source>
        <dbReference type="ARBA" id="ARBA00022692"/>
    </source>
</evidence>
<feature type="transmembrane region" description="Helical" evidence="6">
    <location>
        <begin position="148"/>
        <end position="165"/>
    </location>
</feature>
<keyword evidence="2" id="KW-1003">Cell membrane</keyword>
<proteinExistence type="predicted"/>
<reference evidence="7" key="1">
    <citation type="submission" date="2022-08" db="EMBL/GenBank/DDBJ databases">
        <title>The genomic sequence of strain Paenibacillus sp. SCIV0701.</title>
        <authorList>
            <person name="Zhao H."/>
        </authorList>
    </citation>
    <scope>NUCLEOTIDE SEQUENCE</scope>
    <source>
        <strain evidence="7">SCIV0701</strain>
    </source>
</reference>
<evidence type="ECO:0000256" key="1">
    <source>
        <dbReference type="ARBA" id="ARBA00004651"/>
    </source>
</evidence>
<accession>A0A9X2SA14</accession>
<evidence type="ECO:0000256" key="2">
    <source>
        <dbReference type="ARBA" id="ARBA00022475"/>
    </source>
</evidence>
<feature type="transmembrane region" description="Helical" evidence="6">
    <location>
        <begin position="65"/>
        <end position="84"/>
    </location>
</feature>
<keyword evidence="8" id="KW-1185">Reference proteome</keyword>
<sequence>MNEEVVVSFLAAAIRLSVPLLLAGIGILFMSRSGILNIGMEGMVLMGALAGVVGAHYYGSMEAGLLASVLAGAFIGLVFAFLVVTTGADQVVIGTAINLLGLGLTTVFGRSLLGMGQEAVQAEGIPVIPIPILADIPYVGEALFHQNLLAYASFLLVPAAALLFYKTNWGLQVRAVGEHPLAADTLGIRVHKTRYACCVIGGMLAGIAGCSLSLGILNQFTENMAAGRGFIALSAVIFGKWTPGGTMAASLLFGGADALQLRFQSFGIQIPYQFMLMFPYLLTMIALAWFSGKGKQPAATAVPYKSLSNRSE</sequence>
<feature type="transmembrane region" description="Helical" evidence="6">
    <location>
        <begin position="6"/>
        <end position="30"/>
    </location>
</feature>
<feature type="transmembrane region" description="Helical" evidence="6">
    <location>
        <begin position="91"/>
        <end position="109"/>
    </location>
</feature>
<name>A0A9X2SA14_9BACL</name>
<dbReference type="Pfam" id="PF02653">
    <property type="entry name" value="BPD_transp_2"/>
    <property type="match status" value="1"/>
</dbReference>
<keyword evidence="3 6" id="KW-0812">Transmembrane</keyword>
<evidence type="ECO:0000256" key="6">
    <source>
        <dbReference type="SAM" id="Phobius"/>
    </source>
</evidence>
<dbReference type="CDD" id="cd06580">
    <property type="entry name" value="TM_PBP1_transp_TpRbsC_like"/>
    <property type="match status" value="1"/>
</dbReference>
<feature type="transmembrane region" description="Helical" evidence="6">
    <location>
        <begin position="229"/>
        <end position="253"/>
    </location>
</feature>